<comment type="caution">
    <text evidence="2">The sequence shown here is derived from an EMBL/GenBank/DDBJ whole genome shotgun (WGS) entry which is preliminary data.</text>
</comment>
<feature type="non-terminal residue" evidence="2">
    <location>
        <position position="46"/>
    </location>
</feature>
<sequence length="46" mass="4775">MLDPPSLGAARLGPAQRLLLQPAGDQEPGQAVQRGQQQDQPGQQAG</sequence>
<dbReference type="Proteomes" id="UP000005324">
    <property type="component" value="Unassembled WGS sequence"/>
</dbReference>
<dbReference type="EMBL" id="ADVL01001003">
    <property type="protein sequence ID" value="EFH09029.1"/>
    <property type="molecule type" value="Genomic_DNA"/>
</dbReference>
<dbReference type="AlphaFoldDB" id="D5RUJ1"/>
<gene>
    <name evidence="2" type="ORF">HMPREF0731_4753</name>
</gene>
<protein>
    <submittedName>
        <fullName evidence="2">Uncharacterized protein</fullName>
    </submittedName>
</protein>
<keyword evidence="3" id="KW-1185">Reference proteome</keyword>
<name>D5RUJ1_9PROT</name>
<accession>D5RUJ1</accession>
<evidence type="ECO:0000313" key="3">
    <source>
        <dbReference type="Proteomes" id="UP000005324"/>
    </source>
</evidence>
<evidence type="ECO:0000256" key="1">
    <source>
        <dbReference type="SAM" id="MobiDB-lite"/>
    </source>
</evidence>
<feature type="compositionally biased region" description="Low complexity" evidence="1">
    <location>
        <begin position="26"/>
        <end position="46"/>
    </location>
</feature>
<organism evidence="2 3">
    <name type="scientific">Pseudoroseomonas cervicalis ATCC 49957</name>
    <dbReference type="NCBI Taxonomy" id="525371"/>
    <lineage>
        <taxon>Bacteria</taxon>
        <taxon>Pseudomonadati</taxon>
        <taxon>Pseudomonadota</taxon>
        <taxon>Alphaproteobacteria</taxon>
        <taxon>Acetobacterales</taxon>
        <taxon>Roseomonadaceae</taxon>
        <taxon>Roseomonas</taxon>
    </lineage>
</organism>
<feature type="region of interest" description="Disordered" evidence="1">
    <location>
        <begin position="17"/>
        <end position="46"/>
    </location>
</feature>
<evidence type="ECO:0000313" key="2">
    <source>
        <dbReference type="EMBL" id="EFH09029.1"/>
    </source>
</evidence>
<proteinExistence type="predicted"/>
<reference evidence="2 3" key="1">
    <citation type="submission" date="2010-04" db="EMBL/GenBank/DDBJ databases">
        <authorList>
            <person name="Qin X."/>
            <person name="Bachman B."/>
            <person name="Battles P."/>
            <person name="Bell A."/>
            <person name="Bess C."/>
            <person name="Bickham C."/>
            <person name="Chaboub L."/>
            <person name="Chen D."/>
            <person name="Coyle M."/>
            <person name="Deiros D.R."/>
            <person name="Dinh H."/>
            <person name="Forbes L."/>
            <person name="Fowler G."/>
            <person name="Francisco L."/>
            <person name="Fu Q."/>
            <person name="Gubbala S."/>
            <person name="Hale W."/>
            <person name="Han Y."/>
            <person name="Hemphill L."/>
            <person name="Highlander S.K."/>
            <person name="Hirani K."/>
            <person name="Hogues M."/>
            <person name="Jackson L."/>
            <person name="Jakkamsetti A."/>
            <person name="Javaid M."/>
            <person name="Jiang H."/>
            <person name="Korchina V."/>
            <person name="Kovar C."/>
            <person name="Lara F."/>
            <person name="Lee S."/>
            <person name="Mata R."/>
            <person name="Mathew T."/>
            <person name="Moen C."/>
            <person name="Morales K."/>
            <person name="Munidasa M."/>
            <person name="Nazareth L."/>
            <person name="Ngo R."/>
            <person name="Nguyen L."/>
            <person name="Okwuonu G."/>
            <person name="Ongeri F."/>
            <person name="Patil S."/>
            <person name="Petrosino J."/>
            <person name="Pham C."/>
            <person name="Pham P."/>
            <person name="Pu L.-L."/>
            <person name="Puazo M."/>
            <person name="Raj R."/>
            <person name="Reid J."/>
            <person name="Rouhana J."/>
            <person name="Saada N."/>
            <person name="Shang Y."/>
            <person name="Simmons D."/>
            <person name="Thornton R."/>
            <person name="Warren J."/>
            <person name="Weissenberger G."/>
            <person name="Zhang J."/>
            <person name="Zhang L."/>
            <person name="Zhou C."/>
            <person name="Zhu D."/>
            <person name="Muzny D."/>
            <person name="Worley K."/>
            <person name="Gibbs R."/>
        </authorList>
    </citation>
    <scope>NUCLEOTIDE SEQUENCE [LARGE SCALE GENOMIC DNA]</scope>
    <source>
        <strain evidence="2 3">ATCC 49957</strain>
    </source>
</reference>
<dbReference type="HOGENOM" id="CLU_3193402_0_0_5"/>